<evidence type="ECO:0000313" key="4">
    <source>
        <dbReference type="Proteomes" id="UP001597115"/>
    </source>
</evidence>
<gene>
    <name evidence="3" type="ORF">ACFSCW_13280</name>
</gene>
<dbReference type="SUPFAM" id="SSF63829">
    <property type="entry name" value="Calcium-dependent phosphotriesterase"/>
    <property type="match status" value="1"/>
</dbReference>
<accession>A0ABW4I486</accession>
<proteinExistence type="predicted"/>
<protein>
    <submittedName>
        <fullName evidence="3">TIGR03118 family protein</fullName>
    </submittedName>
</protein>
<dbReference type="RefSeq" id="WP_380890193.1">
    <property type="nucleotide sequence ID" value="NZ_JBHUDY010000002.1"/>
</dbReference>
<dbReference type="Proteomes" id="UP001597115">
    <property type="component" value="Unassembled WGS sequence"/>
</dbReference>
<dbReference type="InterPro" id="IPR017549">
    <property type="entry name" value="APMV_L690"/>
</dbReference>
<dbReference type="Pfam" id="PF07589">
    <property type="entry name" value="PEP-CTERM"/>
    <property type="match status" value="1"/>
</dbReference>
<comment type="caution">
    <text evidence="3">The sequence shown here is derived from an EMBL/GenBank/DDBJ whole genome shotgun (WGS) entry which is preliminary data.</text>
</comment>
<evidence type="ECO:0000313" key="3">
    <source>
        <dbReference type="EMBL" id="MFD1612774.1"/>
    </source>
</evidence>
<dbReference type="InterPro" id="IPR013424">
    <property type="entry name" value="Ice-binding_C"/>
</dbReference>
<dbReference type="EMBL" id="JBHUDY010000002">
    <property type="protein sequence ID" value="MFD1612774.1"/>
    <property type="molecule type" value="Genomic_DNA"/>
</dbReference>
<reference evidence="4" key="1">
    <citation type="journal article" date="2019" name="Int. J. Syst. Evol. Microbiol.">
        <title>The Global Catalogue of Microorganisms (GCM) 10K type strain sequencing project: providing services to taxonomists for standard genome sequencing and annotation.</title>
        <authorList>
            <consortium name="The Broad Institute Genomics Platform"/>
            <consortium name="The Broad Institute Genome Sequencing Center for Infectious Disease"/>
            <person name="Wu L."/>
            <person name="Ma J."/>
        </authorList>
    </citation>
    <scope>NUCLEOTIDE SEQUENCE [LARGE SCALE GENOMIC DNA]</scope>
    <source>
        <strain evidence="4">CGMCC 1.16275</strain>
    </source>
</reference>
<name>A0ABW4I486_9SPHN</name>
<dbReference type="NCBIfam" id="NF035944">
    <property type="entry name" value="PEPxxWA-CTERM"/>
    <property type="match status" value="1"/>
</dbReference>
<feature type="domain" description="Ice-binding protein C-terminal" evidence="2">
    <location>
        <begin position="362"/>
        <end position="385"/>
    </location>
</feature>
<evidence type="ECO:0000256" key="1">
    <source>
        <dbReference type="SAM" id="SignalP"/>
    </source>
</evidence>
<keyword evidence="4" id="KW-1185">Reference proteome</keyword>
<feature type="chain" id="PRO_5047187317" evidence="1">
    <location>
        <begin position="31"/>
        <end position="393"/>
    </location>
</feature>
<organism evidence="3 4">
    <name type="scientific">Sphingomonas tabacisoli</name>
    <dbReference type="NCBI Taxonomy" id="2249466"/>
    <lineage>
        <taxon>Bacteria</taxon>
        <taxon>Pseudomonadati</taxon>
        <taxon>Pseudomonadota</taxon>
        <taxon>Alphaproteobacteria</taxon>
        <taxon>Sphingomonadales</taxon>
        <taxon>Sphingomonadaceae</taxon>
        <taxon>Sphingomonas</taxon>
    </lineage>
</organism>
<feature type="signal peptide" evidence="1">
    <location>
        <begin position="1"/>
        <end position="30"/>
    </location>
</feature>
<sequence>MHVHRLAPCRAVLFGTASAFSLLCSSVAWSASQRVAQTNLVTDDAAFLASQGFAPAATVDASLINPWGTSFSATSPFWVSNQGAGNATLYNGAGAKQGLTVTMPSFPGGPNGPTGQVFNSTTNDFVLAADGAKATFLFANLNGAIQGWNNGLGTTAANAVLTPGAVYTGLALGNSGGQNFLYAANVAQNRIDVFNSGFMLTSLAGSFTDPTLPAGLAPFNVANIGGQLYVTYAPPQDADEAPLGTGVVDVFNTDGTFVRRFATGGNLLSPWGVARAPASFGVFGNAILVGNFAEDDGFINAFRESDGTYLGMLNGPGGDPFKMPYLWSLAFRTGGAGVDPNALYFTAGIGDEMHGLFGRLNAIPEPAAWAMMVAGFALAGWAVRKSRPQVVPG</sequence>
<dbReference type="NCBIfam" id="TIGR03118">
    <property type="entry name" value="PEPCTERM_chp_1"/>
    <property type="match status" value="1"/>
</dbReference>
<keyword evidence="1" id="KW-0732">Signal</keyword>
<evidence type="ECO:0000259" key="2">
    <source>
        <dbReference type="Pfam" id="PF07589"/>
    </source>
</evidence>